<evidence type="ECO:0000313" key="2">
    <source>
        <dbReference type="Proteomes" id="UP000272908"/>
    </source>
</evidence>
<reference evidence="2" key="1">
    <citation type="submission" date="2018-08" db="EMBL/GenBank/DDBJ databases">
        <authorList>
            <person name="Rodrigo-Torres L."/>
            <person name="Arahal R. D."/>
            <person name="Lucena T."/>
        </authorList>
    </citation>
    <scope>NUCLEOTIDE SEQUENCE [LARGE SCALE GENOMIC DNA]</scope>
    <source>
        <strain evidence="2">CECT 7235</strain>
    </source>
</reference>
<evidence type="ECO:0008006" key="3">
    <source>
        <dbReference type="Google" id="ProtNLM"/>
    </source>
</evidence>
<dbReference type="Pfam" id="PF09898">
    <property type="entry name" value="DUF2125"/>
    <property type="match status" value="1"/>
</dbReference>
<accession>A0A3B0MPM1</accession>
<dbReference type="OrthoDB" id="7625707at2"/>
<organism evidence="1 2">
    <name type="scientific">Roseinatronobacter ekhonensis</name>
    <dbReference type="NCBI Taxonomy" id="254356"/>
    <lineage>
        <taxon>Bacteria</taxon>
        <taxon>Pseudomonadati</taxon>
        <taxon>Pseudomonadota</taxon>
        <taxon>Alphaproteobacteria</taxon>
        <taxon>Rhodobacterales</taxon>
        <taxon>Paracoccaceae</taxon>
        <taxon>Roseinatronobacter</taxon>
    </lineage>
</organism>
<proteinExistence type="predicted"/>
<dbReference type="RefSeq" id="WP_121093164.1">
    <property type="nucleotide sequence ID" value="NZ_UIHC01000004.1"/>
</dbReference>
<dbReference type="InterPro" id="IPR018666">
    <property type="entry name" value="DUF2125"/>
</dbReference>
<gene>
    <name evidence="1" type="ORF">ROE7235_00583</name>
</gene>
<dbReference type="Proteomes" id="UP000272908">
    <property type="component" value="Unassembled WGS sequence"/>
</dbReference>
<sequence length="296" mass="32038">MRFVLGLIIIGAMFCAYWGGASYVLRHEHGRLAAKDVQVSDVAVTGFPLRFDLTAARPALPALGWSAAWLRATLPSYWPFRAEGVLSGTQTLMQRGTEWQVSGGDMPFSLNSDPALRLNAAQLRGDALRLTGPGATLAVDQFEMTLSPADIPSRRNLTLSLQDVTSSALPQPLRRATLDAMLEFDHAPDLRGTAQLATITLQDSFLEWDGARIGLDGTATLRDDRRLDGQITLTVTGWRTMLAQMQATGLIPPDQAPMVQMMAASMSNGDDLILPLAMDASVLSLGPLVLFDLGRF</sequence>
<keyword evidence="2" id="KW-1185">Reference proteome</keyword>
<evidence type="ECO:0000313" key="1">
    <source>
        <dbReference type="EMBL" id="SUZ30854.1"/>
    </source>
</evidence>
<dbReference type="EMBL" id="UIHC01000004">
    <property type="protein sequence ID" value="SUZ30854.1"/>
    <property type="molecule type" value="Genomic_DNA"/>
</dbReference>
<name>A0A3B0MPM1_9RHOB</name>
<dbReference type="AlphaFoldDB" id="A0A3B0MPM1"/>
<protein>
    <recommendedName>
        <fullName evidence="3">DUF2125 domain-containing protein</fullName>
    </recommendedName>
</protein>